<name>B0CUH6_LACBS</name>
<dbReference type="GO" id="GO:0003677">
    <property type="term" value="F:DNA binding"/>
    <property type="evidence" value="ECO:0007669"/>
    <property type="project" value="InterPro"/>
</dbReference>
<comment type="subcellular location">
    <subcellularLocation>
        <location evidence="1">Nucleus</location>
    </subcellularLocation>
</comment>
<dbReference type="GeneID" id="6070101"/>
<keyword evidence="3" id="KW-0805">Transcription regulation</keyword>
<evidence type="ECO:0000256" key="5">
    <source>
        <dbReference type="ARBA" id="ARBA00023242"/>
    </source>
</evidence>
<dbReference type="CDD" id="cd12148">
    <property type="entry name" value="fungal_TF_MHR"/>
    <property type="match status" value="1"/>
</dbReference>
<sequence>MVGSDPIYLPSIAVLTRAELAAHPVHVLHSMDHFDLPRNQISHSSVSSFHSSNNNYQPDLQRVPLSHDPPQQEEKNDANALFMKGPKRKRLAKACDACHRSKRRCDGTAPCSNCFYASKQCTYTDASGRPVPAPRPFKSESTSSDNRTSSYNPPQPSQFSSAGETSRFPPPHRTPNGYPPVASSSSQPHHNDEERTRKRFRNERSNPVAQDDLIIDGPISGITMDRPAPLELDPSLTRELTNLFFTHCHPARAIIHKPNFSAALSHNRVPSYLLHAVCALAAPLSKQPRIRTTPSRYAGKPFAQEALSLMFDGAGRLVCEPNLATAQALSLLQMHDILVKDKNVLWNSRYHDLALQIVDALGVHSPEHPTLTPVPSAEFIFASIEREAIRRIFWLIHLMDVMAAIYFKKPITFTDSELRLRLPVDETSFELGVHSTLPEYLYLPAVRTQYASEFGHLIRVISIYAKVELALDELNGPEGHLRANAALIEAEQKMEDWARTLPEHLRFSEQSLLVQQSMFETSSNTGAWCWCCIHVYHASCALGLNVARQRSQRGPKTEPHWALQTLDLILNMLGDRAKNSILMGAALWSLIKYCKRDDAQVRAWSADYEESWGTKIADLVQEWRPQPSPPHQYLHASQQHQNQNPLPQHQQPTNHHSQLPHSHRRLSEARNPGGSNPPNTGQRPPPHQHAGDASSSHCRSSSSSPTSLPLGRSLDELRLHNNNPNSNRPSSHSLPDPRDSRTGSSLPTTGSNTGVGPPLGHGGNENQKYTREKENGSVGVGSSGMNGTAQQSGSGSIPGGVAGGLNENTGQRNLDGPQSLPSLKASGLLDSWNSSRMDLQKPQGHGANGTQASPQRSPPMPPIYQDADMRPATLGMPVGLQWLANESR</sequence>
<keyword evidence="5" id="KW-0539">Nucleus</keyword>
<dbReference type="InterPro" id="IPR007219">
    <property type="entry name" value="XnlR_reg_dom"/>
</dbReference>
<feature type="region of interest" description="Disordered" evidence="6">
    <location>
        <begin position="125"/>
        <end position="220"/>
    </location>
</feature>
<feature type="compositionally biased region" description="Low complexity" evidence="6">
    <location>
        <begin position="720"/>
        <end position="734"/>
    </location>
</feature>
<feature type="region of interest" description="Disordered" evidence="6">
    <location>
        <begin position="64"/>
        <end position="85"/>
    </location>
</feature>
<feature type="compositionally biased region" description="Polar residues" evidence="6">
    <location>
        <begin position="742"/>
        <end position="754"/>
    </location>
</feature>
<dbReference type="InterPro" id="IPR001138">
    <property type="entry name" value="Zn2Cys6_DnaBD"/>
</dbReference>
<dbReference type="OrthoDB" id="2123952at2759"/>
<feature type="compositionally biased region" description="Low complexity" evidence="6">
    <location>
        <begin position="694"/>
        <end position="712"/>
    </location>
</feature>
<evidence type="ECO:0000313" key="8">
    <source>
        <dbReference type="EMBL" id="EDR14672.1"/>
    </source>
</evidence>
<dbReference type="CDD" id="cd00067">
    <property type="entry name" value="GAL4"/>
    <property type="match status" value="1"/>
</dbReference>
<evidence type="ECO:0000256" key="6">
    <source>
        <dbReference type="SAM" id="MobiDB-lite"/>
    </source>
</evidence>
<dbReference type="PROSITE" id="PS50048">
    <property type="entry name" value="ZN2_CY6_FUNGAL_2"/>
    <property type="match status" value="1"/>
</dbReference>
<feature type="domain" description="Zn(2)-C6 fungal-type" evidence="7">
    <location>
        <begin position="94"/>
        <end position="123"/>
    </location>
</feature>
<dbReference type="AlphaFoldDB" id="B0CUH6"/>
<dbReference type="PANTHER" id="PTHR47338">
    <property type="entry name" value="ZN(II)2CYS6 TRANSCRIPTION FACTOR (EUROFUNG)-RELATED"/>
    <property type="match status" value="1"/>
</dbReference>
<dbReference type="Proteomes" id="UP000001194">
    <property type="component" value="Unassembled WGS sequence"/>
</dbReference>
<feature type="region of interest" description="Disordered" evidence="6">
    <location>
        <begin position="624"/>
        <end position="872"/>
    </location>
</feature>
<keyword evidence="4" id="KW-0804">Transcription</keyword>
<evidence type="ECO:0000256" key="2">
    <source>
        <dbReference type="ARBA" id="ARBA00022723"/>
    </source>
</evidence>
<reference evidence="8 9" key="1">
    <citation type="journal article" date="2008" name="Nature">
        <title>The genome of Laccaria bicolor provides insights into mycorrhizal symbiosis.</title>
        <authorList>
            <person name="Martin F."/>
            <person name="Aerts A."/>
            <person name="Ahren D."/>
            <person name="Brun A."/>
            <person name="Danchin E.G.J."/>
            <person name="Duchaussoy F."/>
            <person name="Gibon J."/>
            <person name="Kohler A."/>
            <person name="Lindquist E."/>
            <person name="Pereda V."/>
            <person name="Salamov A."/>
            <person name="Shapiro H.J."/>
            <person name="Wuyts J."/>
            <person name="Blaudez D."/>
            <person name="Buee M."/>
            <person name="Brokstein P."/>
            <person name="Canbaeck B."/>
            <person name="Cohen D."/>
            <person name="Courty P.E."/>
            <person name="Coutinho P.M."/>
            <person name="Delaruelle C."/>
            <person name="Detter J.C."/>
            <person name="Deveau A."/>
            <person name="DiFazio S."/>
            <person name="Duplessis S."/>
            <person name="Fraissinet-Tachet L."/>
            <person name="Lucic E."/>
            <person name="Frey-Klett P."/>
            <person name="Fourrey C."/>
            <person name="Feussner I."/>
            <person name="Gay G."/>
            <person name="Grimwood J."/>
            <person name="Hoegger P.J."/>
            <person name="Jain P."/>
            <person name="Kilaru S."/>
            <person name="Labbe J."/>
            <person name="Lin Y.C."/>
            <person name="Legue V."/>
            <person name="Le Tacon F."/>
            <person name="Marmeisse R."/>
            <person name="Melayah D."/>
            <person name="Montanini B."/>
            <person name="Muratet M."/>
            <person name="Nehls U."/>
            <person name="Niculita-Hirzel H."/>
            <person name="Oudot-Le Secq M.P."/>
            <person name="Peter M."/>
            <person name="Quesneville H."/>
            <person name="Rajashekar B."/>
            <person name="Reich M."/>
            <person name="Rouhier N."/>
            <person name="Schmutz J."/>
            <person name="Yin T."/>
            <person name="Chalot M."/>
            <person name="Henrissat B."/>
            <person name="Kuees U."/>
            <person name="Lucas S."/>
            <person name="Van de Peer Y."/>
            <person name="Podila G.K."/>
            <person name="Polle A."/>
            <person name="Pukkila P.J."/>
            <person name="Richardson P.M."/>
            <person name="Rouze P."/>
            <person name="Sanders I.R."/>
            <person name="Stajich J.E."/>
            <person name="Tunlid A."/>
            <person name="Tuskan G."/>
            <person name="Grigoriev I.V."/>
        </authorList>
    </citation>
    <scope>NUCLEOTIDE SEQUENCE [LARGE SCALE GENOMIC DNA]</scope>
    <source>
        <strain evidence="9">S238N-H82 / ATCC MYA-4686</strain>
    </source>
</reference>
<dbReference type="RefSeq" id="XP_001875231.1">
    <property type="nucleotide sequence ID" value="XM_001875196.1"/>
</dbReference>
<feature type="compositionally biased region" description="Low complexity" evidence="6">
    <location>
        <begin position="638"/>
        <end position="656"/>
    </location>
</feature>
<dbReference type="HOGENOM" id="CLU_011354_0_0_1"/>
<evidence type="ECO:0000256" key="1">
    <source>
        <dbReference type="ARBA" id="ARBA00004123"/>
    </source>
</evidence>
<dbReference type="PANTHER" id="PTHR47338:SF5">
    <property type="entry name" value="ZN(II)2CYS6 TRANSCRIPTION FACTOR (EUROFUNG)"/>
    <property type="match status" value="1"/>
</dbReference>
<feature type="compositionally biased region" description="Low complexity" evidence="6">
    <location>
        <begin position="139"/>
        <end position="150"/>
    </location>
</feature>
<dbReference type="InterPro" id="IPR050815">
    <property type="entry name" value="TF_fung"/>
</dbReference>
<keyword evidence="2" id="KW-0479">Metal-binding</keyword>
<dbReference type="Pfam" id="PF04082">
    <property type="entry name" value="Fungal_trans"/>
    <property type="match status" value="1"/>
</dbReference>
<organism evidence="9">
    <name type="scientific">Laccaria bicolor (strain S238N-H82 / ATCC MYA-4686)</name>
    <name type="common">Bicoloured deceiver</name>
    <name type="synonym">Laccaria laccata var. bicolor</name>
    <dbReference type="NCBI Taxonomy" id="486041"/>
    <lineage>
        <taxon>Eukaryota</taxon>
        <taxon>Fungi</taxon>
        <taxon>Dikarya</taxon>
        <taxon>Basidiomycota</taxon>
        <taxon>Agaricomycotina</taxon>
        <taxon>Agaricomycetes</taxon>
        <taxon>Agaricomycetidae</taxon>
        <taxon>Agaricales</taxon>
        <taxon>Agaricineae</taxon>
        <taxon>Hydnangiaceae</taxon>
        <taxon>Laccaria</taxon>
    </lineage>
</organism>
<evidence type="ECO:0000256" key="4">
    <source>
        <dbReference type="ARBA" id="ARBA00023163"/>
    </source>
</evidence>
<dbReference type="InParanoid" id="B0CUH6"/>
<dbReference type="SMART" id="SM00066">
    <property type="entry name" value="GAL4"/>
    <property type="match status" value="1"/>
</dbReference>
<evidence type="ECO:0000313" key="9">
    <source>
        <dbReference type="Proteomes" id="UP000001194"/>
    </source>
</evidence>
<dbReference type="SUPFAM" id="SSF57701">
    <property type="entry name" value="Zn2/Cys6 DNA-binding domain"/>
    <property type="match status" value="1"/>
</dbReference>
<feature type="compositionally biased region" description="Polar residues" evidence="6">
    <location>
        <begin position="673"/>
        <end position="682"/>
    </location>
</feature>
<keyword evidence="9" id="KW-1185">Reference proteome</keyword>
<dbReference type="Pfam" id="PF00172">
    <property type="entry name" value="Zn_clus"/>
    <property type="match status" value="1"/>
</dbReference>
<dbReference type="GO" id="GO:0000981">
    <property type="term" value="F:DNA-binding transcription factor activity, RNA polymerase II-specific"/>
    <property type="evidence" value="ECO:0007669"/>
    <property type="project" value="InterPro"/>
</dbReference>
<dbReference type="Gene3D" id="4.10.240.10">
    <property type="entry name" value="Zn(2)-C6 fungal-type DNA-binding domain"/>
    <property type="match status" value="1"/>
</dbReference>
<dbReference type="KEGG" id="lbc:LACBIDRAFT_305537"/>
<evidence type="ECO:0000259" key="7">
    <source>
        <dbReference type="PROSITE" id="PS50048"/>
    </source>
</evidence>
<dbReference type="GO" id="GO:0008270">
    <property type="term" value="F:zinc ion binding"/>
    <property type="evidence" value="ECO:0007669"/>
    <property type="project" value="InterPro"/>
</dbReference>
<dbReference type="InterPro" id="IPR036864">
    <property type="entry name" value="Zn2-C6_fun-type_DNA-bd_sf"/>
</dbReference>
<accession>B0CUH6</accession>
<dbReference type="GO" id="GO:0005634">
    <property type="term" value="C:nucleus"/>
    <property type="evidence" value="ECO:0007669"/>
    <property type="project" value="UniProtKB-SubCell"/>
</dbReference>
<dbReference type="STRING" id="486041.B0CUH6"/>
<proteinExistence type="predicted"/>
<dbReference type="GO" id="GO:0006351">
    <property type="term" value="P:DNA-templated transcription"/>
    <property type="evidence" value="ECO:0007669"/>
    <property type="project" value="InterPro"/>
</dbReference>
<evidence type="ECO:0000256" key="3">
    <source>
        <dbReference type="ARBA" id="ARBA00023015"/>
    </source>
</evidence>
<dbReference type="EMBL" id="DS547092">
    <property type="protein sequence ID" value="EDR14672.1"/>
    <property type="molecule type" value="Genomic_DNA"/>
</dbReference>
<protein>
    <submittedName>
        <fullName evidence="8">Predicted protein</fullName>
    </submittedName>
</protein>
<gene>
    <name evidence="8" type="ORF">LACBIDRAFT_305537</name>
</gene>
<dbReference type="PROSITE" id="PS00463">
    <property type="entry name" value="ZN2_CY6_FUNGAL_1"/>
    <property type="match status" value="1"/>
</dbReference>